<accession>A0A9X2AEN8</accession>
<protein>
    <recommendedName>
        <fullName evidence="3">Transposase</fullName>
    </recommendedName>
</protein>
<sequence length="70" mass="8095">MSREASYRERLEAVQKQVEVAQKQGLEQGMEKARIELIQHMLVKKLLPEEIANLTDIPLEDIKKIAESIH</sequence>
<evidence type="ECO:0008006" key="3">
    <source>
        <dbReference type="Google" id="ProtNLM"/>
    </source>
</evidence>
<dbReference type="EMBL" id="JALBUF010000025">
    <property type="protein sequence ID" value="MCI0184765.1"/>
    <property type="molecule type" value="Genomic_DNA"/>
</dbReference>
<evidence type="ECO:0000313" key="1">
    <source>
        <dbReference type="EMBL" id="MCI0184765.1"/>
    </source>
</evidence>
<dbReference type="Proteomes" id="UP001139263">
    <property type="component" value="Unassembled WGS sequence"/>
</dbReference>
<organism evidence="1 2">
    <name type="scientific">Sulfoacidibacillus ferrooxidans</name>
    <dbReference type="NCBI Taxonomy" id="2005001"/>
    <lineage>
        <taxon>Bacteria</taxon>
        <taxon>Bacillati</taxon>
        <taxon>Bacillota</taxon>
        <taxon>Bacilli</taxon>
        <taxon>Bacillales</taxon>
        <taxon>Alicyclobacillaceae</taxon>
        <taxon>Sulfoacidibacillus</taxon>
    </lineage>
</organism>
<reference evidence="1" key="1">
    <citation type="submission" date="2022-03" db="EMBL/GenBank/DDBJ databases">
        <title>Draft Genome Sequence of Firmicute Strain S0AB, a Heterotrophic Iron/Sulfur-Oxidizing Extreme Acidophile.</title>
        <authorList>
            <person name="Vergara E."/>
            <person name="Pakostova E."/>
            <person name="Johnson D.B."/>
            <person name="Holmes D.S."/>
        </authorList>
    </citation>
    <scope>NUCLEOTIDE SEQUENCE</scope>
    <source>
        <strain evidence="1">S0AB</strain>
    </source>
</reference>
<dbReference type="AlphaFoldDB" id="A0A9X2AEN8"/>
<dbReference type="RefSeq" id="WP_241716703.1">
    <property type="nucleotide sequence ID" value="NZ_JALBUF010000025.1"/>
</dbReference>
<comment type="caution">
    <text evidence="1">The sequence shown here is derived from an EMBL/GenBank/DDBJ whole genome shotgun (WGS) entry which is preliminary data.</text>
</comment>
<keyword evidence="2" id="KW-1185">Reference proteome</keyword>
<proteinExistence type="predicted"/>
<evidence type="ECO:0000313" key="2">
    <source>
        <dbReference type="Proteomes" id="UP001139263"/>
    </source>
</evidence>
<name>A0A9X2AEN8_9BACL</name>
<gene>
    <name evidence="1" type="ORF">MM817_03062</name>
</gene>